<protein>
    <recommendedName>
        <fullName evidence="3">SnoaL-like domain-containing protein</fullName>
    </recommendedName>
</protein>
<dbReference type="RefSeq" id="WP_011835368.1">
    <property type="nucleotide sequence ID" value="NZ_AZSI01000022.1"/>
</dbReference>
<evidence type="ECO:0008006" key="3">
    <source>
        <dbReference type="Google" id="ProtNLM"/>
    </source>
</evidence>
<dbReference type="EMBL" id="AZSI01000022">
    <property type="protein sequence ID" value="KEY62787.1"/>
    <property type="molecule type" value="Genomic_DNA"/>
</dbReference>
<dbReference type="PATRIC" id="fig|1415168.3.peg.1074"/>
<organism evidence="1 2">
    <name type="scientific">Lactococcus cremoris subsp. cremoris GE214</name>
    <dbReference type="NCBI Taxonomy" id="1415168"/>
    <lineage>
        <taxon>Bacteria</taxon>
        <taxon>Bacillati</taxon>
        <taxon>Bacillota</taxon>
        <taxon>Bacilli</taxon>
        <taxon>Lactobacillales</taxon>
        <taxon>Streptococcaceae</taxon>
        <taxon>Lactococcus</taxon>
        <taxon>Lactococcus cremoris subsp. cremoris</taxon>
    </lineage>
</organism>
<accession>A0A084ABV8</accession>
<evidence type="ECO:0000313" key="1">
    <source>
        <dbReference type="EMBL" id="KEY62787.1"/>
    </source>
</evidence>
<proteinExistence type="predicted"/>
<reference evidence="1 2" key="1">
    <citation type="submission" date="2014-06" db="EMBL/GenBank/DDBJ databases">
        <title>Draft genome sequence of the putrescine producing strain Lactococcus lactis subsp cremoris GE214.</title>
        <authorList>
            <person name="Ladero V."/>
            <person name="Linares D.M."/>
            <person name="del Rio B."/>
            <person name="Mayo B."/>
            <person name="Martin M.C."/>
            <person name="Fernandez M."/>
            <person name="Alvarez M.A."/>
        </authorList>
    </citation>
    <scope>NUCLEOTIDE SEQUENCE [LARGE SCALE GENOMIC DNA]</scope>
    <source>
        <strain evidence="1 2">GE214</strain>
    </source>
</reference>
<evidence type="ECO:0000313" key="2">
    <source>
        <dbReference type="Proteomes" id="UP000028401"/>
    </source>
</evidence>
<dbReference type="Proteomes" id="UP000028401">
    <property type="component" value="Unassembled WGS sequence"/>
</dbReference>
<dbReference type="AlphaFoldDB" id="A0A084ABV8"/>
<sequence length="126" mass="14839">MEYGYNEHSKVFFDLVMEGLKGEVNGSSFWEAIDDKAIFHFNFSFADFPKSMNKKDYLSWFEDYSVPLTSGELLGVYKDKSKEREVITLEYKVLVNNGAQTESFCSIIFIENKKIVEWHDYMNIRE</sequence>
<comment type="caution">
    <text evidence="1">The sequence shown here is derived from an EMBL/GenBank/DDBJ whole genome shotgun (WGS) entry which is preliminary data.</text>
</comment>
<name>A0A084ABV8_LACLC</name>
<gene>
    <name evidence="1" type="ORF">U725_01011</name>
</gene>
<dbReference type="Gene3D" id="3.10.450.50">
    <property type="match status" value="1"/>
</dbReference>